<dbReference type="AlphaFoldDB" id="A0A4C1URS0"/>
<keyword evidence="2" id="KW-1185">Reference proteome</keyword>
<evidence type="ECO:0000313" key="1">
    <source>
        <dbReference type="EMBL" id="GBP29173.1"/>
    </source>
</evidence>
<reference evidence="1 2" key="1">
    <citation type="journal article" date="2019" name="Commun. Biol.">
        <title>The bagworm genome reveals a unique fibroin gene that provides high tensile strength.</title>
        <authorList>
            <person name="Kono N."/>
            <person name="Nakamura H."/>
            <person name="Ohtoshi R."/>
            <person name="Tomita M."/>
            <person name="Numata K."/>
            <person name="Arakawa K."/>
        </authorList>
    </citation>
    <scope>NUCLEOTIDE SEQUENCE [LARGE SCALE GENOMIC DNA]</scope>
</reference>
<dbReference type="EMBL" id="BGZK01000216">
    <property type="protein sequence ID" value="GBP29173.1"/>
    <property type="molecule type" value="Genomic_DNA"/>
</dbReference>
<name>A0A4C1URS0_EUMVA</name>
<evidence type="ECO:0008006" key="3">
    <source>
        <dbReference type="Google" id="ProtNLM"/>
    </source>
</evidence>
<sequence length="137" mass="15520">MWYDEAPSRSSTYTYPMNSDVHVMSKHFILINKTLPSLCSSPIQTKIPDPPLHAITSLAIWAKQIGTRVSACPKNFENVHEKLARRKIVLNQVNASAHSAKLMNEFSKVPNVELMTHPLYRPKIKDEPKGIRLTSPE</sequence>
<protein>
    <recommendedName>
        <fullName evidence="3">Mariner Mos1 transposase</fullName>
    </recommendedName>
</protein>
<accession>A0A4C1URS0</accession>
<comment type="caution">
    <text evidence="1">The sequence shown here is derived from an EMBL/GenBank/DDBJ whole genome shotgun (WGS) entry which is preliminary data.</text>
</comment>
<evidence type="ECO:0000313" key="2">
    <source>
        <dbReference type="Proteomes" id="UP000299102"/>
    </source>
</evidence>
<organism evidence="1 2">
    <name type="scientific">Eumeta variegata</name>
    <name type="common">Bagworm moth</name>
    <name type="synonym">Eumeta japonica</name>
    <dbReference type="NCBI Taxonomy" id="151549"/>
    <lineage>
        <taxon>Eukaryota</taxon>
        <taxon>Metazoa</taxon>
        <taxon>Ecdysozoa</taxon>
        <taxon>Arthropoda</taxon>
        <taxon>Hexapoda</taxon>
        <taxon>Insecta</taxon>
        <taxon>Pterygota</taxon>
        <taxon>Neoptera</taxon>
        <taxon>Endopterygota</taxon>
        <taxon>Lepidoptera</taxon>
        <taxon>Glossata</taxon>
        <taxon>Ditrysia</taxon>
        <taxon>Tineoidea</taxon>
        <taxon>Psychidae</taxon>
        <taxon>Oiketicinae</taxon>
        <taxon>Eumeta</taxon>
    </lineage>
</organism>
<gene>
    <name evidence="1" type="ORF">EVAR_17711_1</name>
</gene>
<dbReference type="Proteomes" id="UP000299102">
    <property type="component" value="Unassembled WGS sequence"/>
</dbReference>
<proteinExistence type="predicted"/>